<accession>A0A4Z1KS03</accession>
<feature type="transmembrane region" description="Helical" evidence="1">
    <location>
        <begin position="184"/>
        <end position="204"/>
    </location>
</feature>
<evidence type="ECO:0008006" key="5">
    <source>
        <dbReference type="Google" id="ProtNLM"/>
    </source>
</evidence>
<keyword evidence="4" id="KW-1185">Reference proteome</keyword>
<evidence type="ECO:0000313" key="3">
    <source>
        <dbReference type="EMBL" id="TGO85129.1"/>
    </source>
</evidence>
<feature type="chain" id="PRO_5021379218" description="Major facilitator superfamily (MFS) profile domain-containing protein" evidence="2">
    <location>
        <begin position="20"/>
        <end position="206"/>
    </location>
</feature>
<dbReference type="AlphaFoldDB" id="A0A4Z1KS03"/>
<comment type="caution">
    <text evidence="3">The sequence shown here is derived from an EMBL/GenBank/DDBJ whole genome shotgun (WGS) entry which is preliminary data.</text>
</comment>
<keyword evidence="1" id="KW-0472">Membrane</keyword>
<evidence type="ECO:0000313" key="4">
    <source>
        <dbReference type="Proteomes" id="UP000297280"/>
    </source>
</evidence>
<name>A0A4Z1KS03_9HELO</name>
<feature type="signal peptide" evidence="2">
    <location>
        <begin position="1"/>
        <end position="19"/>
    </location>
</feature>
<sequence length="206" mass="21647">MSATISLLLALSWGGTTYAWRSSGIAALLTLAGVLFCSFLGVECWMKDSSIIPLYKEVPSWWSIGSLRLLNYTSALEGLTQLTSATPSTFRAVNTPLTVPLLGLTSTATPFTAGILNISTKAIIALYGLALIGSGATIILSAIYMFKFTARIVYCALFFSFLASNFAMTVTLNLSAVTSMVNQMVSLVGPALGIEASVGVAFLGSS</sequence>
<keyword evidence="2" id="KW-0732">Signal</keyword>
<evidence type="ECO:0000256" key="1">
    <source>
        <dbReference type="SAM" id="Phobius"/>
    </source>
</evidence>
<gene>
    <name evidence="3" type="ORF">BPOR_0428g00070</name>
</gene>
<feature type="transmembrane region" description="Helical" evidence="1">
    <location>
        <begin position="24"/>
        <end position="46"/>
    </location>
</feature>
<dbReference type="EMBL" id="PQXO01000427">
    <property type="protein sequence ID" value="TGO85129.1"/>
    <property type="molecule type" value="Genomic_DNA"/>
</dbReference>
<evidence type="ECO:0000256" key="2">
    <source>
        <dbReference type="SAM" id="SignalP"/>
    </source>
</evidence>
<protein>
    <recommendedName>
        <fullName evidence="5">Major facilitator superfamily (MFS) profile domain-containing protein</fullName>
    </recommendedName>
</protein>
<feature type="transmembrane region" description="Helical" evidence="1">
    <location>
        <begin position="124"/>
        <end position="145"/>
    </location>
</feature>
<keyword evidence="1" id="KW-0812">Transmembrane</keyword>
<organism evidence="3 4">
    <name type="scientific">Botrytis porri</name>
    <dbReference type="NCBI Taxonomy" id="87229"/>
    <lineage>
        <taxon>Eukaryota</taxon>
        <taxon>Fungi</taxon>
        <taxon>Dikarya</taxon>
        <taxon>Ascomycota</taxon>
        <taxon>Pezizomycotina</taxon>
        <taxon>Leotiomycetes</taxon>
        <taxon>Helotiales</taxon>
        <taxon>Sclerotiniaceae</taxon>
        <taxon>Botrytis</taxon>
    </lineage>
</organism>
<proteinExistence type="predicted"/>
<dbReference type="Proteomes" id="UP000297280">
    <property type="component" value="Unassembled WGS sequence"/>
</dbReference>
<keyword evidence="1" id="KW-1133">Transmembrane helix</keyword>
<feature type="transmembrane region" description="Helical" evidence="1">
    <location>
        <begin position="97"/>
        <end position="118"/>
    </location>
</feature>
<reference evidence="3 4" key="1">
    <citation type="submission" date="2017-12" db="EMBL/GenBank/DDBJ databases">
        <title>Comparative genomics of Botrytis spp.</title>
        <authorList>
            <person name="Valero-Jimenez C.A."/>
            <person name="Tapia P."/>
            <person name="Veloso J."/>
            <person name="Silva-Moreno E."/>
            <person name="Staats M."/>
            <person name="Valdes J.H."/>
            <person name="Van Kan J.A.L."/>
        </authorList>
    </citation>
    <scope>NUCLEOTIDE SEQUENCE [LARGE SCALE GENOMIC DNA]</scope>
    <source>
        <strain evidence="3 4">MUCL3349</strain>
    </source>
</reference>
<feature type="transmembrane region" description="Helical" evidence="1">
    <location>
        <begin position="152"/>
        <end position="172"/>
    </location>
</feature>